<feature type="coiled-coil region" evidence="1">
    <location>
        <begin position="10"/>
        <end position="37"/>
    </location>
</feature>
<reference evidence="2 3" key="1">
    <citation type="submission" date="2015-06" db="EMBL/GenBank/DDBJ databases">
        <title>Expansion of signal transduction pathways in fungi by whole-genome duplication.</title>
        <authorList>
            <consortium name="DOE Joint Genome Institute"/>
            <person name="Corrochano L.M."/>
            <person name="Kuo A."/>
            <person name="Marcet-Houben M."/>
            <person name="Polaino S."/>
            <person name="Salamov A."/>
            <person name="Villalobos J.M."/>
            <person name="Alvarez M.I."/>
            <person name="Avalos J."/>
            <person name="Benito E.P."/>
            <person name="Benoit I."/>
            <person name="Burger G."/>
            <person name="Camino L.P."/>
            <person name="Canovas D."/>
            <person name="Cerda-Olmedo E."/>
            <person name="Cheng J.-F."/>
            <person name="Dominguez A."/>
            <person name="Elias M."/>
            <person name="Eslava A.P."/>
            <person name="Glaser F."/>
            <person name="Grimwood J."/>
            <person name="Gutierrez G."/>
            <person name="Heitman J."/>
            <person name="Henrissat B."/>
            <person name="Iturriaga E.A."/>
            <person name="Lang B.F."/>
            <person name="Lavin J.L."/>
            <person name="Lee S."/>
            <person name="Li W."/>
            <person name="Lindquist E."/>
            <person name="Lopez-Garcia S."/>
            <person name="Luque E.M."/>
            <person name="Marcos A.T."/>
            <person name="Martin J."/>
            <person name="Mccluskey K."/>
            <person name="Medina H.R."/>
            <person name="Miralles-Duran A."/>
            <person name="Miyazaki A."/>
            <person name="Munoz-Torres E."/>
            <person name="Oguiza J.A."/>
            <person name="Ohm R."/>
            <person name="Olmedo M."/>
            <person name="Orejas M."/>
            <person name="Ortiz-Castellanos L."/>
            <person name="Pisabarro A.G."/>
            <person name="Rodriguez-Romero J."/>
            <person name="Ruiz-Herrera J."/>
            <person name="Ruiz-Vazquez R."/>
            <person name="Sanz C."/>
            <person name="Schackwitz W."/>
            <person name="Schmutz J."/>
            <person name="Shahriari M."/>
            <person name="Shelest E."/>
            <person name="Silva-Franco F."/>
            <person name="Soanes D."/>
            <person name="Syed K."/>
            <person name="Tagua V.G."/>
            <person name="Talbot N.J."/>
            <person name="Thon M."/>
            <person name="De Vries R.P."/>
            <person name="Wiebenga A."/>
            <person name="Yadav J.S."/>
            <person name="Braun E.L."/>
            <person name="Baker S."/>
            <person name="Garre V."/>
            <person name="Horwitz B."/>
            <person name="Torres-Martinez S."/>
            <person name="Idnurm A."/>
            <person name="Herrera-Estrella A."/>
            <person name="Gabaldon T."/>
            <person name="Grigoriev I.V."/>
        </authorList>
    </citation>
    <scope>NUCLEOTIDE SEQUENCE [LARGE SCALE GENOMIC DNA]</scope>
    <source>
        <strain evidence="2 3">CBS 277.49</strain>
    </source>
</reference>
<evidence type="ECO:0000313" key="3">
    <source>
        <dbReference type="Proteomes" id="UP000077051"/>
    </source>
</evidence>
<protein>
    <submittedName>
        <fullName evidence="2">Uncharacterized protein</fullName>
    </submittedName>
</protein>
<accession>A0A168MGW3</accession>
<dbReference type="VEuPathDB" id="FungiDB:MUCCIDRAFT_80006"/>
<dbReference type="EMBL" id="AMYB01000003">
    <property type="protein sequence ID" value="OAD04916.1"/>
    <property type="molecule type" value="Genomic_DNA"/>
</dbReference>
<evidence type="ECO:0000313" key="2">
    <source>
        <dbReference type="EMBL" id="OAD04916.1"/>
    </source>
</evidence>
<keyword evidence="1" id="KW-0175">Coiled coil</keyword>
<name>A0A168MGW3_MUCCL</name>
<keyword evidence="3" id="KW-1185">Reference proteome</keyword>
<dbReference type="Proteomes" id="UP000077051">
    <property type="component" value="Unassembled WGS sequence"/>
</dbReference>
<dbReference type="AlphaFoldDB" id="A0A168MGW3"/>
<organism evidence="2 3">
    <name type="scientific">Mucor lusitanicus CBS 277.49</name>
    <dbReference type="NCBI Taxonomy" id="747725"/>
    <lineage>
        <taxon>Eukaryota</taxon>
        <taxon>Fungi</taxon>
        <taxon>Fungi incertae sedis</taxon>
        <taxon>Mucoromycota</taxon>
        <taxon>Mucoromycotina</taxon>
        <taxon>Mucoromycetes</taxon>
        <taxon>Mucorales</taxon>
        <taxon>Mucorineae</taxon>
        <taxon>Mucoraceae</taxon>
        <taxon>Mucor</taxon>
    </lineage>
</organism>
<gene>
    <name evidence="2" type="ORF">MUCCIDRAFT_80006</name>
</gene>
<sequence>MIESTISSIYKGLEDEILKQLLDLNESEETLDKLQENIDWDGSNCLDLPQHWLTVPDSVRLIANCYDRAFAVFSTKGSYTCFPARAPTADDLGNAISIVHNDRAFCTFGCYEQA</sequence>
<evidence type="ECO:0000256" key="1">
    <source>
        <dbReference type="SAM" id="Coils"/>
    </source>
</evidence>
<comment type="caution">
    <text evidence="2">The sequence shown here is derived from an EMBL/GenBank/DDBJ whole genome shotgun (WGS) entry which is preliminary data.</text>
</comment>
<proteinExistence type="predicted"/>